<evidence type="ECO:0000313" key="2">
    <source>
        <dbReference type="Proteomes" id="UP001230986"/>
    </source>
</evidence>
<organism evidence="1 2">
    <name type="scientific">Geitlerinema calcuttense NRMC-F 0142</name>
    <dbReference type="NCBI Taxonomy" id="2922238"/>
    <lineage>
        <taxon>Bacteria</taxon>
        <taxon>Bacillati</taxon>
        <taxon>Cyanobacteriota</taxon>
        <taxon>Cyanophyceae</taxon>
        <taxon>Geitlerinematales</taxon>
        <taxon>Geitlerinemataceae</taxon>
        <taxon>Geitlerinema</taxon>
    </lineage>
</organism>
<proteinExistence type="predicted"/>
<dbReference type="Proteomes" id="UP001230986">
    <property type="component" value="Unassembled WGS sequence"/>
</dbReference>
<dbReference type="RefSeq" id="WP_286004684.1">
    <property type="nucleotide sequence ID" value="NZ_JASVEJ010000040.1"/>
</dbReference>
<keyword evidence="2" id="KW-1185">Reference proteome</keyword>
<reference evidence="1 2" key="1">
    <citation type="submission" date="2023-06" db="EMBL/GenBank/DDBJ databases">
        <title>Whole genome sequence of Oscillatoria calcuttensis NRMC-F 0142.</title>
        <authorList>
            <person name="Shakena Fathima T."/>
            <person name="Muralitharan G."/>
            <person name="Thajuddin N."/>
        </authorList>
    </citation>
    <scope>NUCLEOTIDE SEQUENCE [LARGE SCALE GENOMIC DNA]</scope>
    <source>
        <strain evidence="1 2">NRMC-F 0142</strain>
    </source>
</reference>
<name>A0ABT7M4B3_9CYAN</name>
<protein>
    <submittedName>
        <fullName evidence="1">Uncharacterized protein</fullName>
    </submittedName>
</protein>
<comment type="caution">
    <text evidence="1">The sequence shown here is derived from an EMBL/GenBank/DDBJ whole genome shotgun (WGS) entry which is preliminary data.</text>
</comment>
<dbReference type="EMBL" id="JASVEJ010000040">
    <property type="protein sequence ID" value="MDL5057886.1"/>
    <property type="molecule type" value="Genomic_DNA"/>
</dbReference>
<gene>
    <name evidence="1" type="ORF">QQ055_10545</name>
</gene>
<accession>A0ABT7M4B3</accession>
<sequence>MALVAISIHTIHPPSLPTGFTACGGTVLNAPFQHECRAAAEFRQRRLRGIRRFHLLKNLEQAPALAFVTLGFLDAFALESSHNP</sequence>
<evidence type="ECO:0000313" key="1">
    <source>
        <dbReference type="EMBL" id="MDL5057886.1"/>
    </source>
</evidence>